<comment type="caution">
    <text evidence="3">The sequence shown here is derived from an EMBL/GenBank/DDBJ whole genome shotgun (WGS) entry which is preliminary data.</text>
</comment>
<dbReference type="AlphaFoldDB" id="A0A7K3NT48"/>
<accession>A0A7K3NT48</accession>
<sequence>DVGGAEGAVAAAERIVSRIAPPFTLRKQQISITVSIGVVLGAISYTHPDDILRDADTAMYSSKEHGGNHYTVFEAGMRISTARRMEMELDLCTALQSGEITVYYQPIVSLLSGKITGFEALARWRHPRYGMIPPLEFIPVAEESNLINVLGDLVLRLACERLMDLSKKFPDAADMSMNVNISARQFRQPCFVDGVRRILDETGVAPGRICLEVTESMLLENAASAQATMRALTELGIKVVIDDFGTGYSSLSYLQRFPFDSLKVDRSFVCSMTETRQNREIIRTIISMAENLGLKVVAEGVEMTEHRDMLMALRCEFAQGFLFSEPLDSEDLEAFLTNRNAENTLLA</sequence>
<feature type="non-terminal residue" evidence="3">
    <location>
        <position position="1"/>
    </location>
</feature>
<dbReference type="PANTHER" id="PTHR33121">
    <property type="entry name" value="CYCLIC DI-GMP PHOSPHODIESTERASE PDEF"/>
    <property type="match status" value="1"/>
</dbReference>
<dbReference type="InterPro" id="IPR000160">
    <property type="entry name" value="GGDEF_dom"/>
</dbReference>
<dbReference type="PROSITE" id="PS50887">
    <property type="entry name" value="GGDEF"/>
    <property type="match status" value="1"/>
</dbReference>
<dbReference type="RefSeq" id="WP_163303502.1">
    <property type="nucleotide sequence ID" value="NZ_JAAGRQ010000100.1"/>
</dbReference>
<feature type="domain" description="GGDEF" evidence="2">
    <location>
        <begin position="1"/>
        <end position="75"/>
    </location>
</feature>
<organism evidence="3 4">
    <name type="scientific">Desulfolutivibrio sulfodismutans</name>
    <dbReference type="NCBI Taxonomy" id="63561"/>
    <lineage>
        <taxon>Bacteria</taxon>
        <taxon>Pseudomonadati</taxon>
        <taxon>Thermodesulfobacteriota</taxon>
        <taxon>Desulfovibrionia</taxon>
        <taxon>Desulfovibrionales</taxon>
        <taxon>Desulfovibrionaceae</taxon>
        <taxon>Desulfolutivibrio</taxon>
    </lineage>
</organism>
<proteinExistence type="predicted"/>
<dbReference type="InterPro" id="IPR050706">
    <property type="entry name" value="Cyclic-di-GMP_PDE-like"/>
</dbReference>
<dbReference type="Proteomes" id="UP000469724">
    <property type="component" value="Unassembled WGS sequence"/>
</dbReference>
<dbReference type="InterPro" id="IPR043128">
    <property type="entry name" value="Rev_trsase/Diguanyl_cyclase"/>
</dbReference>
<dbReference type="Pfam" id="PF00563">
    <property type="entry name" value="EAL"/>
    <property type="match status" value="1"/>
</dbReference>
<dbReference type="SUPFAM" id="SSF55073">
    <property type="entry name" value="Nucleotide cyclase"/>
    <property type="match status" value="1"/>
</dbReference>
<dbReference type="GO" id="GO:0071111">
    <property type="term" value="F:cyclic-guanylate-specific phosphodiesterase activity"/>
    <property type="evidence" value="ECO:0007669"/>
    <property type="project" value="InterPro"/>
</dbReference>
<reference evidence="3 4" key="1">
    <citation type="submission" date="2020-02" db="EMBL/GenBank/DDBJ databases">
        <title>Comparative genomics of sulfur disproportionating microorganisms.</title>
        <authorList>
            <person name="Ward L.M."/>
            <person name="Bertran E."/>
            <person name="Johnston D.T."/>
        </authorList>
    </citation>
    <scope>NUCLEOTIDE SEQUENCE [LARGE SCALE GENOMIC DNA]</scope>
    <source>
        <strain evidence="3 4">DSM 3696</strain>
    </source>
</reference>
<gene>
    <name evidence="3" type="ORF">G3N56_16980</name>
</gene>
<dbReference type="InterPro" id="IPR029787">
    <property type="entry name" value="Nucleotide_cyclase"/>
</dbReference>
<evidence type="ECO:0000259" key="2">
    <source>
        <dbReference type="PROSITE" id="PS50887"/>
    </source>
</evidence>
<dbReference type="Gene3D" id="3.30.70.270">
    <property type="match status" value="1"/>
</dbReference>
<dbReference type="EMBL" id="JAAGRQ010000100">
    <property type="protein sequence ID" value="NDY58429.1"/>
    <property type="molecule type" value="Genomic_DNA"/>
</dbReference>
<dbReference type="SUPFAM" id="SSF141868">
    <property type="entry name" value="EAL domain-like"/>
    <property type="match status" value="1"/>
</dbReference>
<protein>
    <submittedName>
        <fullName evidence="3">EAL domain-containing protein</fullName>
    </submittedName>
</protein>
<evidence type="ECO:0000313" key="4">
    <source>
        <dbReference type="Proteomes" id="UP000469724"/>
    </source>
</evidence>
<evidence type="ECO:0000313" key="3">
    <source>
        <dbReference type="EMBL" id="NDY58429.1"/>
    </source>
</evidence>
<dbReference type="CDD" id="cd01948">
    <property type="entry name" value="EAL"/>
    <property type="match status" value="1"/>
</dbReference>
<dbReference type="SMART" id="SM00052">
    <property type="entry name" value="EAL"/>
    <property type="match status" value="1"/>
</dbReference>
<name>A0A7K3NT48_9BACT</name>
<feature type="domain" description="EAL" evidence="1">
    <location>
        <begin position="84"/>
        <end position="340"/>
    </location>
</feature>
<dbReference type="Pfam" id="PF00990">
    <property type="entry name" value="GGDEF"/>
    <property type="match status" value="1"/>
</dbReference>
<evidence type="ECO:0000259" key="1">
    <source>
        <dbReference type="PROSITE" id="PS50883"/>
    </source>
</evidence>
<dbReference type="PROSITE" id="PS50883">
    <property type="entry name" value="EAL"/>
    <property type="match status" value="1"/>
</dbReference>
<keyword evidence="4" id="KW-1185">Reference proteome</keyword>
<dbReference type="InterPro" id="IPR035919">
    <property type="entry name" value="EAL_sf"/>
</dbReference>
<dbReference type="PANTHER" id="PTHR33121:SF70">
    <property type="entry name" value="SIGNALING PROTEIN YKOW"/>
    <property type="match status" value="1"/>
</dbReference>
<dbReference type="InterPro" id="IPR001633">
    <property type="entry name" value="EAL_dom"/>
</dbReference>
<dbReference type="Gene3D" id="3.20.20.450">
    <property type="entry name" value="EAL domain"/>
    <property type="match status" value="1"/>
</dbReference>